<evidence type="ECO:0000256" key="3">
    <source>
        <dbReference type="ARBA" id="ARBA00022989"/>
    </source>
</evidence>
<evidence type="ECO:0000256" key="1">
    <source>
        <dbReference type="ARBA" id="ARBA00004141"/>
    </source>
</evidence>
<feature type="transmembrane region" description="Helical" evidence="5">
    <location>
        <begin position="366"/>
        <end position="387"/>
    </location>
</feature>
<name>A0A9W9CWY1_9PEZI</name>
<proteinExistence type="predicted"/>
<evidence type="ECO:0000313" key="6">
    <source>
        <dbReference type="EMBL" id="KAJ4391608.1"/>
    </source>
</evidence>
<keyword evidence="7" id="KW-1185">Reference proteome</keyword>
<comment type="subcellular location">
    <subcellularLocation>
        <location evidence="1">Membrane</location>
        <topology evidence="1">Multi-pass membrane protein</topology>
    </subcellularLocation>
</comment>
<dbReference type="OrthoDB" id="2830640at2759"/>
<gene>
    <name evidence="6" type="ORF">N0V93_005227</name>
</gene>
<feature type="transmembrane region" description="Helical" evidence="5">
    <location>
        <begin position="330"/>
        <end position="354"/>
    </location>
</feature>
<dbReference type="EMBL" id="JAPEVB010000003">
    <property type="protein sequence ID" value="KAJ4391608.1"/>
    <property type="molecule type" value="Genomic_DNA"/>
</dbReference>
<dbReference type="InterPro" id="IPR045863">
    <property type="entry name" value="CorA_TM1_TM2"/>
</dbReference>
<dbReference type="Gene3D" id="1.20.58.340">
    <property type="entry name" value="Magnesium transport protein CorA, transmembrane region"/>
    <property type="match status" value="1"/>
</dbReference>
<evidence type="ECO:0000256" key="2">
    <source>
        <dbReference type="ARBA" id="ARBA00022692"/>
    </source>
</evidence>
<dbReference type="SUPFAM" id="SSF144083">
    <property type="entry name" value="Magnesium transport protein CorA, transmembrane region"/>
    <property type="match status" value="1"/>
</dbReference>
<sequence>MTTLTNSQSPSLQLKAKHPETFTPSVISFTGAEYESMVRSLHLPYRAIEGGSVVGPFFWCAHDSDDEANPHLQIIMRKSDVRKKGKTRGWELMLSHNFKSGITTGYVKGTDSSDMVESIGHVKNCAKQIAHPFLLPMIVLSHDLSPKNDQKQRDARDWLRRLEHAVSMRNEIVEDEGYVKDAVMDLDQINRDLVECHSQVLWKRPQAYQEIIKEMEKGLARFKDGLTKERGPTSVKRDEDGVVIKGGDEYGYVELDRCHKSMSSRLEFYRNKLVGIENYAHTTLERLAIQRGALYNIIAQKESKLNLQMAADQRRLAHASKRDSTSMKTISLLGAIFLPATLLASVFSMVFFNVGDDWRFTIAPTVWIYFVITIPITIIIVSGWWLWDRSRERQYTKEDIDLEDQIEGMESKIMATMRRRTMNKVRTWTQTPEKVE</sequence>
<dbReference type="AlphaFoldDB" id="A0A9W9CWY1"/>
<evidence type="ECO:0000256" key="5">
    <source>
        <dbReference type="SAM" id="Phobius"/>
    </source>
</evidence>
<evidence type="ECO:0000313" key="7">
    <source>
        <dbReference type="Proteomes" id="UP001140453"/>
    </source>
</evidence>
<dbReference type="GO" id="GO:0016020">
    <property type="term" value="C:membrane"/>
    <property type="evidence" value="ECO:0007669"/>
    <property type="project" value="UniProtKB-SubCell"/>
</dbReference>
<dbReference type="Proteomes" id="UP001140453">
    <property type="component" value="Unassembled WGS sequence"/>
</dbReference>
<evidence type="ECO:0000256" key="4">
    <source>
        <dbReference type="ARBA" id="ARBA00023136"/>
    </source>
</evidence>
<protein>
    <submittedName>
        <fullName evidence="6">Uncharacterized protein</fullName>
    </submittedName>
</protein>
<accession>A0A9W9CWY1</accession>
<organism evidence="6 7">
    <name type="scientific">Gnomoniopsis smithogilvyi</name>
    <dbReference type="NCBI Taxonomy" id="1191159"/>
    <lineage>
        <taxon>Eukaryota</taxon>
        <taxon>Fungi</taxon>
        <taxon>Dikarya</taxon>
        <taxon>Ascomycota</taxon>
        <taxon>Pezizomycotina</taxon>
        <taxon>Sordariomycetes</taxon>
        <taxon>Sordariomycetidae</taxon>
        <taxon>Diaporthales</taxon>
        <taxon>Gnomoniaceae</taxon>
        <taxon>Gnomoniopsis</taxon>
    </lineage>
</organism>
<reference evidence="6" key="1">
    <citation type="submission" date="2022-10" db="EMBL/GenBank/DDBJ databases">
        <title>Tapping the CABI collections for fungal endophytes: first genome assemblies for Collariella, Neodidymelliopsis, Ascochyta clinopodiicola, Didymella pomorum, Didymosphaeria variabile, Neocosmospora piperis and Neocucurbitaria cava.</title>
        <authorList>
            <person name="Hill R."/>
        </authorList>
    </citation>
    <scope>NUCLEOTIDE SEQUENCE</scope>
    <source>
        <strain evidence="6">IMI 355082</strain>
    </source>
</reference>
<keyword evidence="2 5" id="KW-0812">Transmembrane</keyword>
<comment type="caution">
    <text evidence="6">The sequence shown here is derived from an EMBL/GenBank/DDBJ whole genome shotgun (WGS) entry which is preliminary data.</text>
</comment>
<keyword evidence="3 5" id="KW-1133">Transmembrane helix</keyword>
<keyword evidence="4 5" id="KW-0472">Membrane</keyword>